<protein>
    <submittedName>
        <fullName evidence="2">Cadmium resistance protein CadD, predicted permease</fullName>
    </submittedName>
</protein>
<feature type="transmembrane region" description="Helical" evidence="1">
    <location>
        <begin position="101"/>
        <end position="126"/>
    </location>
</feature>
<keyword evidence="3" id="KW-1185">Reference proteome</keyword>
<feature type="transmembrane region" description="Helical" evidence="1">
    <location>
        <begin position="68"/>
        <end position="89"/>
    </location>
</feature>
<gene>
    <name evidence="2" type="ORF">SAMN06265373_104432</name>
</gene>
<dbReference type="Pfam" id="PF03596">
    <property type="entry name" value="Cad"/>
    <property type="match status" value="1"/>
</dbReference>
<reference evidence="2 3" key="1">
    <citation type="submission" date="2017-05" db="EMBL/GenBank/DDBJ databases">
        <authorList>
            <person name="Varghese N."/>
            <person name="Submissions S."/>
        </authorList>
    </citation>
    <scope>NUCLEOTIDE SEQUENCE [LARGE SCALE GENOMIC DNA]</scope>
    <source>
        <strain evidence="2 3">DSM 29734</strain>
    </source>
</reference>
<dbReference type="EMBL" id="FXTY01000004">
    <property type="protein sequence ID" value="SMP23789.1"/>
    <property type="molecule type" value="Genomic_DNA"/>
</dbReference>
<keyword evidence="1" id="KW-1133">Transmembrane helix</keyword>
<organism evidence="2 3">
    <name type="scientific">Shimia sagamensis</name>
    <dbReference type="NCBI Taxonomy" id="1566352"/>
    <lineage>
        <taxon>Bacteria</taxon>
        <taxon>Pseudomonadati</taxon>
        <taxon>Pseudomonadota</taxon>
        <taxon>Alphaproteobacteria</taxon>
        <taxon>Rhodobacterales</taxon>
        <taxon>Roseobacteraceae</taxon>
    </lineage>
</organism>
<evidence type="ECO:0000313" key="2">
    <source>
        <dbReference type="EMBL" id="SMP23789.1"/>
    </source>
</evidence>
<dbReference type="RefSeq" id="WP_283426372.1">
    <property type="nucleotide sequence ID" value="NZ_FXTY01000004.1"/>
</dbReference>
<sequence length="192" mass="19823">MIDEFGIALSAVTAHVATNLDNLAIMVGLILTVGQLRTLSGYLIAQGMMLSAAYFVSAGLETGLPHQVGYLGFIPIGLGLYALVGRYLGADSTAAEQVSKSHVLAIIALFLSVSFDSFAVFTPLLADSGPSYTAPILFGAGLSVVGLAVGGAALASMAPAKVSRLERLEWLAPYVMIAIGLYVVINTGTDIT</sequence>
<feature type="transmembrane region" description="Helical" evidence="1">
    <location>
        <begin position="39"/>
        <end position="56"/>
    </location>
</feature>
<proteinExistence type="predicted"/>
<evidence type="ECO:0000313" key="3">
    <source>
        <dbReference type="Proteomes" id="UP001157961"/>
    </source>
</evidence>
<evidence type="ECO:0000256" key="1">
    <source>
        <dbReference type="SAM" id="Phobius"/>
    </source>
</evidence>
<feature type="transmembrane region" description="Helical" evidence="1">
    <location>
        <begin position="132"/>
        <end position="156"/>
    </location>
</feature>
<accession>A0ABY1P1Q9</accession>
<feature type="transmembrane region" description="Helical" evidence="1">
    <location>
        <begin position="6"/>
        <end position="32"/>
    </location>
</feature>
<keyword evidence="1" id="KW-0812">Transmembrane</keyword>
<dbReference type="Proteomes" id="UP001157961">
    <property type="component" value="Unassembled WGS sequence"/>
</dbReference>
<comment type="caution">
    <text evidence="2">The sequence shown here is derived from an EMBL/GenBank/DDBJ whole genome shotgun (WGS) entry which is preliminary data.</text>
</comment>
<keyword evidence="1" id="KW-0472">Membrane</keyword>
<name>A0ABY1P1Q9_9RHOB</name>
<dbReference type="InterPro" id="IPR004676">
    <property type="entry name" value="Cd-R_transporter"/>
</dbReference>
<feature type="transmembrane region" description="Helical" evidence="1">
    <location>
        <begin position="168"/>
        <end position="185"/>
    </location>
</feature>